<evidence type="ECO:0000256" key="10">
    <source>
        <dbReference type="ARBA" id="ARBA00023235"/>
    </source>
</evidence>
<dbReference type="PANTHER" id="PTHR47470:SF1">
    <property type="entry name" value="FAD-DEPENDENT OXIDOREDUCTASE 2 FAD BINDING DOMAIN-CONTAINING PROTEIN"/>
    <property type="match status" value="1"/>
</dbReference>
<protein>
    <recommendedName>
        <fullName evidence="14">Cholesterol oxidase</fullName>
        <ecNumber evidence="13">1.1.3.6</ecNumber>
        <ecNumber evidence="11">5.3.3.1</ecNumber>
    </recommendedName>
    <alternativeName>
        <fullName evidence="15">Cholesterol isomerase</fullName>
    </alternativeName>
</protein>
<organism evidence="19 20">
    <name type="scientific">Nocardioides aromaticivorans</name>
    <dbReference type="NCBI Taxonomy" id="200618"/>
    <lineage>
        <taxon>Bacteria</taxon>
        <taxon>Bacillati</taxon>
        <taxon>Actinomycetota</taxon>
        <taxon>Actinomycetes</taxon>
        <taxon>Propionibacteriales</taxon>
        <taxon>Nocardioidaceae</taxon>
        <taxon>Nocardioides</taxon>
    </lineage>
</organism>
<comment type="pathway">
    <text evidence="12">Steroid metabolism; cholesterol degradation.</text>
</comment>
<dbReference type="PANTHER" id="PTHR47470">
    <property type="entry name" value="CHOLESTEROL OXIDASE"/>
    <property type="match status" value="1"/>
</dbReference>
<evidence type="ECO:0000256" key="16">
    <source>
        <dbReference type="SAM" id="MobiDB-lite"/>
    </source>
</evidence>
<proteinExistence type="inferred from homology"/>
<dbReference type="Gene3D" id="3.50.50.60">
    <property type="entry name" value="FAD/NAD(P)-binding domain"/>
    <property type="match status" value="3"/>
</dbReference>
<dbReference type="GO" id="GO:0008203">
    <property type="term" value="P:cholesterol metabolic process"/>
    <property type="evidence" value="ECO:0007669"/>
    <property type="project" value="UniProtKB-KW"/>
</dbReference>
<dbReference type="EC" id="5.3.3.1" evidence="11"/>
<evidence type="ECO:0000256" key="7">
    <source>
        <dbReference type="ARBA" id="ARBA00023098"/>
    </source>
</evidence>
<keyword evidence="7" id="KW-0443">Lipid metabolism</keyword>
<dbReference type="Pfam" id="PF05199">
    <property type="entry name" value="GMC_oxred_C"/>
    <property type="match status" value="1"/>
</dbReference>
<comment type="caution">
    <text evidence="19">The sequence shown here is derived from an EMBL/GenBank/DDBJ whole genome shotgun (WGS) entry which is preliminary data.</text>
</comment>
<dbReference type="EC" id="1.1.3.6" evidence="13"/>
<dbReference type="InterPro" id="IPR000172">
    <property type="entry name" value="GMC_OxRdtase_N"/>
</dbReference>
<evidence type="ECO:0000256" key="9">
    <source>
        <dbReference type="ARBA" id="ARBA00023221"/>
    </source>
</evidence>
<keyword evidence="10" id="KW-0413">Isomerase</keyword>
<evidence type="ECO:0000256" key="14">
    <source>
        <dbReference type="ARBA" id="ARBA00049744"/>
    </source>
</evidence>
<dbReference type="Proteomes" id="UP000562045">
    <property type="component" value="Unassembled WGS sequence"/>
</dbReference>
<dbReference type="GO" id="GO:0016995">
    <property type="term" value="F:cholesterol oxidase activity"/>
    <property type="evidence" value="ECO:0007669"/>
    <property type="project" value="UniProtKB-EC"/>
</dbReference>
<evidence type="ECO:0000256" key="1">
    <source>
        <dbReference type="ARBA" id="ARBA00001974"/>
    </source>
</evidence>
<dbReference type="GO" id="GO:0004769">
    <property type="term" value="F:steroid Delta-isomerase activity"/>
    <property type="evidence" value="ECO:0007669"/>
    <property type="project" value="UniProtKB-EC"/>
</dbReference>
<comment type="cofactor">
    <cofactor evidence="1">
        <name>FAD</name>
        <dbReference type="ChEBI" id="CHEBI:57692"/>
    </cofactor>
</comment>
<comment type="similarity">
    <text evidence="2">Belongs to the GMC oxidoreductase family.</text>
</comment>
<reference evidence="19 20" key="1">
    <citation type="submission" date="2020-07" db="EMBL/GenBank/DDBJ databases">
        <title>Sequencing the genomes of 1000 actinobacteria strains.</title>
        <authorList>
            <person name="Klenk H.-P."/>
        </authorList>
    </citation>
    <scope>NUCLEOTIDE SEQUENCE [LARGE SCALE GENOMIC DNA]</scope>
    <source>
        <strain evidence="19 20">DSM 15131</strain>
    </source>
</reference>
<dbReference type="InterPro" id="IPR036188">
    <property type="entry name" value="FAD/NAD-bd_sf"/>
</dbReference>
<feature type="region of interest" description="Disordered" evidence="16">
    <location>
        <begin position="223"/>
        <end position="244"/>
    </location>
</feature>
<evidence type="ECO:0000313" key="19">
    <source>
        <dbReference type="EMBL" id="NYI47366.1"/>
    </source>
</evidence>
<evidence type="ECO:0000256" key="6">
    <source>
        <dbReference type="ARBA" id="ARBA00023002"/>
    </source>
</evidence>
<feature type="domain" description="Glucose-methanol-choline oxidoreductase C-terminal" evidence="18">
    <location>
        <begin position="456"/>
        <end position="511"/>
    </location>
</feature>
<keyword evidence="8" id="KW-1207">Sterol metabolism</keyword>
<dbReference type="InterPro" id="IPR007867">
    <property type="entry name" value="GMC_OxRtase_C"/>
</dbReference>
<evidence type="ECO:0000256" key="2">
    <source>
        <dbReference type="ARBA" id="ARBA00010790"/>
    </source>
</evidence>
<dbReference type="Pfam" id="PF00732">
    <property type="entry name" value="GMC_oxred_N"/>
    <property type="match status" value="1"/>
</dbReference>
<dbReference type="SUPFAM" id="SSF51905">
    <property type="entry name" value="FAD/NAD(P)-binding domain"/>
    <property type="match status" value="1"/>
</dbReference>
<dbReference type="RefSeq" id="WP_179651324.1">
    <property type="nucleotide sequence ID" value="NZ_JACBZM010000001.1"/>
</dbReference>
<keyword evidence="5" id="KW-0274">FAD</keyword>
<dbReference type="EMBL" id="JACBZM010000001">
    <property type="protein sequence ID" value="NYI47366.1"/>
    <property type="molecule type" value="Genomic_DNA"/>
</dbReference>
<accession>A0A7Y9ZPJ0</accession>
<evidence type="ECO:0000256" key="5">
    <source>
        <dbReference type="ARBA" id="ARBA00022827"/>
    </source>
</evidence>
<keyword evidence="3" id="KW-0153">Cholesterol metabolism</keyword>
<gene>
    <name evidence="19" type="ORF">BJ993_004446</name>
</gene>
<evidence type="ECO:0000313" key="20">
    <source>
        <dbReference type="Proteomes" id="UP000562045"/>
    </source>
</evidence>
<evidence type="ECO:0000259" key="18">
    <source>
        <dbReference type="Pfam" id="PF05199"/>
    </source>
</evidence>
<evidence type="ECO:0000256" key="4">
    <source>
        <dbReference type="ARBA" id="ARBA00022630"/>
    </source>
</evidence>
<feature type="domain" description="Glucose-methanol-choline oxidoreductase N-terminal" evidence="17">
    <location>
        <begin position="185"/>
        <end position="274"/>
    </location>
</feature>
<evidence type="ECO:0000256" key="3">
    <source>
        <dbReference type="ARBA" id="ARBA00022548"/>
    </source>
</evidence>
<dbReference type="AlphaFoldDB" id="A0A7Y9ZPJ0"/>
<sequence length="565" mass="60981">MTHYDVLVVGSGFGGSVTALRLSEKGYRVGVLESGRRFADDELPTSSWKVRDYVFNPALGCYGLLRMTLLKDVLVLTGAGVGGGSLVYANTLYEPPRAFFDDPHWAGITDWADELAPYYDQARRMLGVTSYPRMSPSDHVLKAVADDLGVGDTFGPTDVGVLFGERPGERVDDPFFGGAGPARTTCTDCGACMTGCRVGAKNTTVKNYLHLAERAGAVVHPMTTVTDVGPRPGGGYDVTTRRTEGKVRRGRRTFTADQVVFSAASLGTQRLLHRLRDGGSLPAISPRLGELTRTNSEAILGVRARGDEVDYSQGVAITSSIHVDDHTHVEPVRYGRGSNLLGLLMATLTDAPPDGRSRLVAGLREMWRQRRDLPHLHDPRHWSEQTIVLLVMQSLDNSLTTYLRRRPWGRTLTTRQGTGEANPVWIPQGHEVARRVGEEVDGIPGGTWADLVNIPATGHLIGGCPIGESPTDGVIDPYHRLHGYDGLHVIDGSAVAANLGVNPSLTITAMAERAVAMWPNRGDADPRPALGGAYERVQPVAPLRPVVPESAPGAYRLPVIRLGSD</sequence>
<name>A0A7Y9ZPJ0_9ACTN</name>
<dbReference type="Pfam" id="PF13450">
    <property type="entry name" value="NAD_binding_8"/>
    <property type="match status" value="1"/>
</dbReference>
<evidence type="ECO:0000256" key="11">
    <source>
        <dbReference type="ARBA" id="ARBA00038856"/>
    </source>
</evidence>
<evidence type="ECO:0000256" key="8">
    <source>
        <dbReference type="ARBA" id="ARBA00023166"/>
    </source>
</evidence>
<keyword evidence="4" id="KW-0285">Flavoprotein</keyword>
<evidence type="ECO:0000256" key="12">
    <source>
        <dbReference type="ARBA" id="ARBA00049645"/>
    </source>
</evidence>
<dbReference type="GO" id="GO:0050660">
    <property type="term" value="F:flavin adenine dinucleotide binding"/>
    <property type="evidence" value="ECO:0007669"/>
    <property type="project" value="InterPro"/>
</dbReference>
<evidence type="ECO:0000256" key="13">
    <source>
        <dbReference type="ARBA" id="ARBA00049723"/>
    </source>
</evidence>
<evidence type="ECO:0000256" key="15">
    <source>
        <dbReference type="ARBA" id="ARBA00049778"/>
    </source>
</evidence>
<keyword evidence="6 19" id="KW-0560">Oxidoreductase</keyword>
<evidence type="ECO:0000259" key="17">
    <source>
        <dbReference type="Pfam" id="PF00732"/>
    </source>
</evidence>
<dbReference type="InterPro" id="IPR052542">
    <property type="entry name" value="Cholesterol_Oxidase"/>
</dbReference>
<keyword evidence="9" id="KW-0753">Steroid metabolism</keyword>